<feature type="region of interest" description="Disordered" evidence="1">
    <location>
        <begin position="118"/>
        <end position="139"/>
    </location>
</feature>
<evidence type="ECO:0000256" key="1">
    <source>
        <dbReference type="SAM" id="MobiDB-lite"/>
    </source>
</evidence>
<dbReference type="Proteomes" id="UP001341840">
    <property type="component" value="Unassembled WGS sequence"/>
</dbReference>
<reference evidence="2 3" key="1">
    <citation type="journal article" date="2023" name="Plants (Basel)">
        <title>Bridging the Gap: Combining Genomics and Transcriptomics Approaches to Understand Stylosanthes scabra, an Orphan Legume from the Brazilian Caatinga.</title>
        <authorList>
            <person name="Ferreira-Neto J.R.C."/>
            <person name="da Silva M.D."/>
            <person name="Binneck E."/>
            <person name="de Melo N.F."/>
            <person name="da Silva R.H."/>
            <person name="de Melo A.L.T.M."/>
            <person name="Pandolfi V."/>
            <person name="Bustamante F.O."/>
            <person name="Brasileiro-Vidal A.C."/>
            <person name="Benko-Iseppon A.M."/>
        </authorList>
    </citation>
    <scope>NUCLEOTIDE SEQUENCE [LARGE SCALE GENOMIC DNA]</scope>
    <source>
        <tissue evidence="2">Leaves</tissue>
    </source>
</reference>
<dbReference type="EMBL" id="JASCZI010181666">
    <property type="protein sequence ID" value="MED6185218.1"/>
    <property type="molecule type" value="Genomic_DNA"/>
</dbReference>
<organism evidence="2 3">
    <name type="scientific">Stylosanthes scabra</name>
    <dbReference type="NCBI Taxonomy" id="79078"/>
    <lineage>
        <taxon>Eukaryota</taxon>
        <taxon>Viridiplantae</taxon>
        <taxon>Streptophyta</taxon>
        <taxon>Embryophyta</taxon>
        <taxon>Tracheophyta</taxon>
        <taxon>Spermatophyta</taxon>
        <taxon>Magnoliopsida</taxon>
        <taxon>eudicotyledons</taxon>
        <taxon>Gunneridae</taxon>
        <taxon>Pentapetalae</taxon>
        <taxon>rosids</taxon>
        <taxon>fabids</taxon>
        <taxon>Fabales</taxon>
        <taxon>Fabaceae</taxon>
        <taxon>Papilionoideae</taxon>
        <taxon>50 kb inversion clade</taxon>
        <taxon>dalbergioids sensu lato</taxon>
        <taxon>Dalbergieae</taxon>
        <taxon>Pterocarpus clade</taxon>
        <taxon>Stylosanthes</taxon>
    </lineage>
</organism>
<keyword evidence="3" id="KW-1185">Reference proteome</keyword>
<gene>
    <name evidence="2" type="ORF">PIB30_054925</name>
</gene>
<feature type="compositionally biased region" description="Basic and acidic residues" evidence="1">
    <location>
        <begin position="1"/>
        <end position="31"/>
    </location>
</feature>
<evidence type="ECO:0000313" key="2">
    <source>
        <dbReference type="EMBL" id="MED6185218.1"/>
    </source>
</evidence>
<comment type="caution">
    <text evidence="2">The sequence shown here is derived from an EMBL/GenBank/DDBJ whole genome shotgun (WGS) entry which is preliminary data.</text>
</comment>
<proteinExistence type="predicted"/>
<accession>A0ABU6WKK1</accession>
<protein>
    <submittedName>
        <fullName evidence="2">Uncharacterized protein</fullName>
    </submittedName>
</protein>
<name>A0ABU6WKK1_9FABA</name>
<evidence type="ECO:0000313" key="3">
    <source>
        <dbReference type="Proteomes" id="UP001341840"/>
    </source>
</evidence>
<feature type="region of interest" description="Disordered" evidence="1">
    <location>
        <begin position="1"/>
        <end position="33"/>
    </location>
</feature>
<sequence length="139" mass="15978">MQASGLERHDAVAHKARPERGRRTKQAEERRRTARRCSGVQWLGEERRWNRQRLAFKLKVGRPWKEGLGMAQERIEARELSYREKVLISLSSGNPVGTISNEDSNVKNFFMKRGWETKFSKGRSGDPSGILDPRNSLNG</sequence>